<feature type="compositionally biased region" description="Polar residues" evidence="10">
    <location>
        <begin position="131"/>
        <end position="141"/>
    </location>
</feature>
<evidence type="ECO:0000313" key="11">
    <source>
        <dbReference type="EMBL" id="KAF7487727.1"/>
    </source>
</evidence>
<dbReference type="Pfam" id="PF09340">
    <property type="entry name" value="NuA4"/>
    <property type="match status" value="1"/>
</dbReference>
<keyword evidence="8" id="KW-0539">Nucleus</keyword>
<evidence type="ECO:0000256" key="2">
    <source>
        <dbReference type="ARBA" id="ARBA00010916"/>
    </source>
</evidence>
<dbReference type="Proteomes" id="UP000070412">
    <property type="component" value="Unassembled WGS sequence"/>
</dbReference>
<evidence type="ECO:0000256" key="4">
    <source>
        <dbReference type="ARBA" id="ARBA00022853"/>
    </source>
</evidence>
<evidence type="ECO:0000256" key="8">
    <source>
        <dbReference type="ARBA" id="ARBA00023242"/>
    </source>
</evidence>
<name>A0A834R011_SARSC</name>
<evidence type="ECO:0000256" key="10">
    <source>
        <dbReference type="SAM" id="MobiDB-lite"/>
    </source>
</evidence>
<evidence type="ECO:0000256" key="1">
    <source>
        <dbReference type="ARBA" id="ARBA00004123"/>
    </source>
</evidence>
<dbReference type="PANTHER" id="PTHR13476">
    <property type="entry name" value="CHROMATIN MODIFICATION-RELATED PROTEIN MEAF6"/>
    <property type="match status" value="1"/>
</dbReference>
<evidence type="ECO:0000313" key="12">
    <source>
        <dbReference type="EnsemblMetazoa" id="KAF7487727.1"/>
    </source>
</evidence>
<organism evidence="11">
    <name type="scientific">Sarcoptes scabiei</name>
    <name type="common">Itch mite</name>
    <name type="synonym">Acarus scabiei</name>
    <dbReference type="NCBI Taxonomy" id="52283"/>
    <lineage>
        <taxon>Eukaryota</taxon>
        <taxon>Metazoa</taxon>
        <taxon>Ecdysozoa</taxon>
        <taxon>Arthropoda</taxon>
        <taxon>Chelicerata</taxon>
        <taxon>Arachnida</taxon>
        <taxon>Acari</taxon>
        <taxon>Acariformes</taxon>
        <taxon>Sarcoptiformes</taxon>
        <taxon>Astigmata</taxon>
        <taxon>Psoroptidia</taxon>
        <taxon>Sarcoptoidea</taxon>
        <taxon>Sarcoptidae</taxon>
        <taxon>Sarcoptinae</taxon>
        <taxon>Sarcoptes</taxon>
    </lineage>
</organism>
<dbReference type="GO" id="GO:0006325">
    <property type="term" value="P:chromatin organization"/>
    <property type="evidence" value="ECO:0007669"/>
    <property type="project" value="UniProtKB-KW"/>
</dbReference>
<evidence type="ECO:0000256" key="5">
    <source>
        <dbReference type="ARBA" id="ARBA00023015"/>
    </source>
</evidence>
<feature type="region of interest" description="Disordered" evidence="10">
    <location>
        <begin position="113"/>
        <end position="163"/>
    </location>
</feature>
<dbReference type="OrthoDB" id="440324at2759"/>
<gene>
    <name evidence="11" type="ORF">SSS_4086</name>
</gene>
<comment type="similarity">
    <text evidence="2 9">Belongs to the EAF6 family.</text>
</comment>
<reference evidence="12" key="3">
    <citation type="submission" date="2022-06" db="UniProtKB">
        <authorList>
            <consortium name="EnsemblMetazoa"/>
        </authorList>
    </citation>
    <scope>IDENTIFICATION</scope>
</reference>
<keyword evidence="5 9" id="KW-0805">Transcription regulation</keyword>
<dbReference type="InterPro" id="IPR015418">
    <property type="entry name" value="Eaf6"/>
</dbReference>
<dbReference type="EMBL" id="WVUK01000066">
    <property type="protein sequence ID" value="KAF7487727.1"/>
    <property type="molecule type" value="Genomic_DNA"/>
</dbReference>
<evidence type="ECO:0000256" key="7">
    <source>
        <dbReference type="ARBA" id="ARBA00023163"/>
    </source>
</evidence>
<protein>
    <recommendedName>
        <fullName evidence="3">Chromatin modification-related protein MEAF6</fullName>
    </recommendedName>
</protein>
<dbReference type="GO" id="GO:0000123">
    <property type="term" value="C:histone acetyltransferase complex"/>
    <property type="evidence" value="ECO:0007669"/>
    <property type="project" value="InterPro"/>
</dbReference>
<proteinExistence type="inferred from homology"/>
<keyword evidence="6" id="KW-0175">Coiled coil</keyword>
<evidence type="ECO:0000256" key="3">
    <source>
        <dbReference type="ARBA" id="ARBA00019141"/>
    </source>
</evidence>
<keyword evidence="4" id="KW-0156">Chromatin regulator</keyword>
<dbReference type="EnsemblMetazoa" id="SSS_4086s_mrna">
    <property type="protein sequence ID" value="KAF7487727.1"/>
    <property type="gene ID" value="SSS_4086"/>
</dbReference>
<dbReference type="GO" id="GO:0005634">
    <property type="term" value="C:nucleus"/>
    <property type="evidence" value="ECO:0007669"/>
    <property type="project" value="UniProtKB-SubCell"/>
</dbReference>
<reference evidence="11" key="2">
    <citation type="submission" date="2020-01" db="EMBL/GenBank/DDBJ databases">
        <authorList>
            <person name="Korhonen P.K.K."/>
            <person name="Guangxu M.G."/>
            <person name="Wang T.W."/>
            <person name="Stroehlein A.J.S."/>
            <person name="Young N.D."/>
            <person name="Ang C.-S.A."/>
            <person name="Fernando D.W.F."/>
            <person name="Lu H.L."/>
            <person name="Taylor S.T."/>
            <person name="Ehtesham M.E.M."/>
            <person name="Najaraj S.H.N."/>
            <person name="Harsha G.H.G."/>
            <person name="Madugundu A.M."/>
            <person name="Renuse S.R."/>
            <person name="Holt D.H."/>
            <person name="Pandey A.P."/>
            <person name="Papenfuss A.P."/>
            <person name="Gasser R.B.G."/>
            <person name="Fischer K.F."/>
        </authorList>
    </citation>
    <scope>NUCLEOTIDE SEQUENCE</scope>
    <source>
        <strain evidence="11">SSS_KF_BRIS2020</strain>
    </source>
</reference>
<keyword evidence="13" id="KW-1185">Reference proteome</keyword>
<evidence type="ECO:0000256" key="6">
    <source>
        <dbReference type="ARBA" id="ARBA00023054"/>
    </source>
</evidence>
<evidence type="ECO:0000256" key="9">
    <source>
        <dbReference type="RuleBase" id="RU368022"/>
    </source>
</evidence>
<feature type="compositionally biased region" description="Basic residues" evidence="10">
    <location>
        <begin position="145"/>
        <end position="157"/>
    </location>
</feature>
<reference evidence="13" key="1">
    <citation type="journal article" date="2020" name="PLoS Negl. Trop. Dis.">
        <title>High-quality nuclear genome for Sarcoptes scabiei-A critical resource for a neglected parasite.</title>
        <authorList>
            <person name="Korhonen P.K."/>
            <person name="Gasser R.B."/>
            <person name="Ma G."/>
            <person name="Wang T."/>
            <person name="Stroehlein A.J."/>
            <person name="Young N.D."/>
            <person name="Ang C.S."/>
            <person name="Fernando D.D."/>
            <person name="Lu H.C."/>
            <person name="Taylor S."/>
            <person name="Reynolds S.L."/>
            <person name="Mofiz E."/>
            <person name="Najaraj S.H."/>
            <person name="Gowda H."/>
            <person name="Madugundu A."/>
            <person name="Renuse S."/>
            <person name="Holt D."/>
            <person name="Pandey A."/>
            <person name="Papenfuss A.T."/>
            <person name="Fischer K."/>
        </authorList>
    </citation>
    <scope>NUCLEOTIDE SEQUENCE [LARGE SCALE GENOMIC DNA]</scope>
</reference>
<evidence type="ECO:0000313" key="13">
    <source>
        <dbReference type="Proteomes" id="UP000070412"/>
    </source>
</evidence>
<sequence length="163" mass="18753">MKLIHQINMSNKANTSNSICDTKNRLAELIKKRSEMTSSLRILEHQIYNFEGSYLEETYLQGNIIKGWDRYLTSNRGVQSNSDKRNNRKVRSQDRLFSKSSITFSIDTDLINEESDGHLNNSGSEDETNSNDENINSSKITKNANKSKKNMAKRSRNRANQED</sequence>
<accession>A0A834R011</accession>
<comment type="subcellular location">
    <subcellularLocation>
        <location evidence="1">Nucleus</location>
    </subcellularLocation>
</comment>
<keyword evidence="7 9" id="KW-0804">Transcription</keyword>
<dbReference type="AlphaFoldDB" id="A0A834R011"/>